<evidence type="ECO:0000313" key="2">
    <source>
        <dbReference type="EMBL" id="GAA4492946.1"/>
    </source>
</evidence>
<dbReference type="Proteomes" id="UP001500503">
    <property type="component" value="Unassembled WGS sequence"/>
</dbReference>
<comment type="caution">
    <text evidence="2">The sequence shown here is derived from an EMBL/GenBank/DDBJ whole genome shotgun (WGS) entry which is preliminary data.</text>
</comment>
<evidence type="ECO:0000256" key="1">
    <source>
        <dbReference type="SAM" id="Phobius"/>
    </source>
</evidence>
<sequence length="48" mass="5519">MDTSQERAIFQNWAVPALMLWMLVYSNLYVLLGLAALAAVPFHLRARR</sequence>
<keyword evidence="1" id="KW-0812">Transmembrane</keyword>
<reference evidence="3" key="1">
    <citation type="journal article" date="2019" name="Int. J. Syst. Evol. Microbiol.">
        <title>The Global Catalogue of Microorganisms (GCM) 10K type strain sequencing project: providing services to taxonomists for standard genome sequencing and annotation.</title>
        <authorList>
            <consortium name="The Broad Institute Genomics Platform"/>
            <consortium name="The Broad Institute Genome Sequencing Center for Infectious Disease"/>
            <person name="Wu L."/>
            <person name="Ma J."/>
        </authorList>
    </citation>
    <scope>NUCLEOTIDE SEQUENCE [LARGE SCALE GENOMIC DNA]</scope>
    <source>
        <strain evidence="3">JCM 17933</strain>
    </source>
</reference>
<keyword evidence="3" id="KW-1185">Reference proteome</keyword>
<keyword evidence="1" id="KW-1133">Transmembrane helix</keyword>
<name>A0ABP8PVJ0_9ACTN</name>
<feature type="transmembrane region" description="Helical" evidence="1">
    <location>
        <begin position="20"/>
        <end position="44"/>
    </location>
</feature>
<proteinExistence type="predicted"/>
<evidence type="ECO:0000313" key="3">
    <source>
        <dbReference type="Proteomes" id="UP001500503"/>
    </source>
</evidence>
<gene>
    <name evidence="2" type="ORF">GCM10023191_029610</name>
</gene>
<keyword evidence="1" id="KW-0472">Membrane</keyword>
<dbReference type="EMBL" id="BAABHF010000019">
    <property type="protein sequence ID" value="GAA4492946.1"/>
    <property type="molecule type" value="Genomic_DNA"/>
</dbReference>
<dbReference type="RefSeq" id="WP_345463275.1">
    <property type="nucleotide sequence ID" value="NZ_BAABHF010000019.1"/>
</dbReference>
<protein>
    <submittedName>
        <fullName evidence="2">Uncharacterized protein</fullName>
    </submittedName>
</protein>
<organism evidence="2 3">
    <name type="scientific">Actinoallomurus oryzae</name>
    <dbReference type="NCBI Taxonomy" id="502180"/>
    <lineage>
        <taxon>Bacteria</taxon>
        <taxon>Bacillati</taxon>
        <taxon>Actinomycetota</taxon>
        <taxon>Actinomycetes</taxon>
        <taxon>Streptosporangiales</taxon>
        <taxon>Thermomonosporaceae</taxon>
        <taxon>Actinoallomurus</taxon>
    </lineage>
</organism>
<accession>A0ABP8PVJ0</accession>